<gene>
    <name evidence="2" type="ORF">CUW_1932</name>
</gene>
<dbReference type="Proteomes" id="UP000002938">
    <property type="component" value="Unassembled WGS sequence"/>
</dbReference>
<evidence type="ECO:0000256" key="1">
    <source>
        <dbReference type="SAM" id="SignalP"/>
    </source>
</evidence>
<proteinExistence type="predicted"/>
<organism evidence="2 3">
    <name type="scientific">Turicibacter sanguinis PC909</name>
    <dbReference type="NCBI Taxonomy" id="702450"/>
    <lineage>
        <taxon>Bacteria</taxon>
        <taxon>Bacillati</taxon>
        <taxon>Bacillota</taxon>
        <taxon>Erysipelotrichia</taxon>
        <taxon>Erysipelotrichales</taxon>
        <taxon>Turicibacteraceae</taxon>
        <taxon>Turicibacter</taxon>
    </lineage>
</organism>
<dbReference type="EMBL" id="ADMN01000123">
    <property type="protein sequence ID" value="EFF62526.1"/>
    <property type="molecule type" value="Genomic_DNA"/>
</dbReference>
<comment type="caution">
    <text evidence="2">The sequence shown here is derived from an EMBL/GenBank/DDBJ whole genome shotgun (WGS) entry which is preliminary data.</text>
</comment>
<protein>
    <submittedName>
        <fullName evidence="2">Uncharacterized protein</fullName>
    </submittedName>
</protein>
<sequence length="254" mass="28293">MLMRTNTTKKFFLTTGLVLSIFGGNIFAQASQFDVTHYSDYNEFLKMVEDADKLSAEQDMLQQSQEVEMYNGNVRSNTIVNLVETDEQGVYIEEGADPKTSFTYKYSYYSQTSSQKNDKKFKVADLTFENKTEVSQNHVFTMLNSKTTNWTTTGKVSAETQLGNDLIAKTKASLDLSVARSATTNKGTTFTSNITVPAWKTVDCVTWLKGGYSGGTAYYNKYSPTGTLIGQVSYTDQSAWSPAPNEYTVATSQR</sequence>
<keyword evidence="3" id="KW-1185">Reference proteome</keyword>
<name>A0ABM9ZYU3_9FIRM</name>
<feature type="chain" id="PRO_5046967224" evidence="1">
    <location>
        <begin position="31"/>
        <end position="254"/>
    </location>
</feature>
<accession>A0ABM9ZYU3</accession>
<reference evidence="2 3" key="1">
    <citation type="journal article" date="2011" name="J. Bacteriol.">
        <title>Draft Genome Sequence of Turicibacter sanguinis PC909, Isolated from Human Feces.</title>
        <authorList>
            <person name="Cuiv P.O."/>
            <person name="Klaassens E.S."/>
            <person name="Durkin A.S."/>
            <person name="Harkins D.M."/>
            <person name="Foster L."/>
            <person name="McCorrison J."/>
            <person name="Torralba M."/>
            <person name="Nelson K.E."/>
            <person name="Morrison M."/>
        </authorList>
    </citation>
    <scope>NUCLEOTIDE SEQUENCE [LARGE SCALE GENOMIC DNA]</scope>
    <source>
        <strain evidence="2 3">PC909</strain>
    </source>
</reference>
<evidence type="ECO:0000313" key="3">
    <source>
        <dbReference type="Proteomes" id="UP000002938"/>
    </source>
</evidence>
<evidence type="ECO:0000313" key="2">
    <source>
        <dbReference type="EMBL" id="EFF62526.1"/>
    </source>
</evidence>
<feature type="signal peptide" evidence="1">
    <location>
        <begin position="1"/>
        <end position="30"/>
    </location>
</feature>
<keyword evidence="1" id="KW-0732">Signal</keyword>
<dbReference type="RefSeq" id="WP_006785933.1">
    <property type="nucleotide sequence ID" value="NZ_ADMN01000123.1"/>
</dbReference>